<evidence type="ECO:0000313" key="5">
    <source>
        <dbReference type="Proteomes" id="UP000196365"/>
    </source>
</evidence>
<keyword evidence="5" id="KW-1185">Reference proteome</keyword>
<evidence type="ECO:0000256" key="3">
    <source>
        <dbReference type="SAM" id="MobiDB-lite"/>
    </source>
</evidence>
<keyword evidence="2" id="KW-0456">Lyase</keyword>
<name>A0A1T4LX83_9FIRM</name>
<reference evidence="4 5" key="1">
    <citation type="submission" date="2017-02" db="EMBL/GenBank/DDBJ databases">
        <authorList>
            <person name="Peterson S.W."/>
        </authorList>
    </citation>
    <scope>NUCLEOTIDE SEQUENCE [LARGE SCALE GENOMIC DNA]</scope>
    <source>
        <strain evidence="4 5">DSM 15102</strain>
    </source>
</reference>
<dbReference type="EMBL" id="FUWV01000005">
    <property type="protein sequence ID" value="SJZ59236.1"/>
    <property type="molecule type" value="Genomic_DNA"/>
</dbReference>
<proteinExistence type="predicted"/>
<dbReference type="AlphaFoldDB" id="A0A1T4LX83"/>
<dbReference type="Proteomes" id="UP000196365">
    <property type="component" value="Unassembled WGS sequence"/>
</dbReference>
<dbReference type="GO" id="GO:0016829">
    <property type="term" value="F:lyase activity"/>
    <property type="evidence" value="ECO:0007669"/>
    <property type="project" value="UniProtKB-KW"/>
</dbReference>
<dbReference type="PANTHER" id="PTHR36566">
    <property type="entry name" value="NICKEL INSERTION PROTEIN-RELATED"/>
    <property type="match status" value="1"/>
</dbReference>
<dbReference type="Pfam" id="PF01969">
    <property type="entry name" value="Ni_insertion"/>
    <property type="match status" value="1"/>
</dbReference>
<keyword evidence="1" id="KW-0533">Nickel</keyword>
<evidence type="ECO:0008006" key="6">
    <source>
        <dbReference type="Google" id="ProtNLM"/>
    </source>
</evidence>
<sequence>MNDKILYLECYSGISGDMIVSALLDLGADQEDLKKSLESLNLEGYHIEIGRRKKCGIDACFFDVILEGEEHHYEHTHDHHDYSHEHTHEHTHDHHEHQHVHRNIKDIYEIINHSQITDRAKTLSKRIFEVVAKAEAKAHSLPIEQVHFHEVGAVDSIVDIVATAVCIDNLGITDVIVSELYEGRGHVRCQHGILPVPVPAVVNIAMEHVLNMKITDVQGELVTPTGAAIAAVLKTKDFLPASYKIKNIGIGSGKKELPKANILRAYIIEENNDKKKLY</sequence>
<dbReference type="PANTHER" id="PTHR36566:SF1">
    <property type="entry name" value="PYRIDINIUM-3,5-BISTHIOCARBOXYLIC ACID MONONUCLEOTIDE NICKEL INSERTION PROTEIN"/>
    <property type="match status" value="1"/>
</dbReference>
<gene>
    <name evidence="4" type="ORF">SAMN02745973_01116</name>
</gene>
<organism evidence="4 5">
    <name type="scientific">Garciella nitratireducens DSM 15102</name>
    <dbReference type="NCBI Taxonomy" id="1121911"/>
    <lineage>
        <taxon>Bacteria</taxon>
        <taxon>Bacillati</taxon>
        <taxon>Bacillota</taxon>
        <taxon>Clostridia</taxon>
        <taxon>Eubacteriales</taxon>
        <taxon>Eubacteriaceae</taxon>
        <taxon>Garciella</taxon>
    </lineage>
</organism>
<evidence type="ECO:0000256" key="1">
    <source>
        <dbReference type="ARBA" id="ARBA00022596"/>
    </source>
</evidence>
<evidence type="ECO:0000313" key="4">
    <source>
        <dbReference type="EMBL" id="SJZ59236.1"/>
    </source>
</evidence>
<evidence type="ECO:0000256" key="2">
    <source>
        <dbReference type="ARBA" id="ARBA00023239"/>
    </source>
</evidence>
<protein>
    <recommendedName>
        <fullName evidence="6">TIGR00299 family protein</fullName>
    </recommendedName>
</protein>
<dbReference type="InterPro" id="IPR002822">
    <property type="entry name" value="Ni_insertion"/>
</dbReference>
<feature type="region of interest" description="Disordered" evidence="3">
    <location>
        <begin position="76"/>
        <end position="95"/>
    </location>
</feature>
<dbReference type="RefSeq" id="WP_341456085.1">
    <property type="nucleotide sequence ID" value="NZ_FUWV01000005.1"/>
</dbReference>
<accession>A0A1T4LX83</accession>